<dbReference type="PANTHER" id="PTHR21534">
    <property type="entry name" value="KATANIN-INTERACTING PROTEIN"/>
    <property type="match status" value="1"/>
</dbReference>
<reference evidence="2" key="1">
    <citation type="submission" date="2020-11" db="EMBL/GenBank/DDBJ databases">
        <authorList>
            <person name="Tran Van P."/>
        </authorList>
    </citation>
    <scope>NUCLEOTIDE SEQUENCE</scope>
</reference>
<dbReference type="InterPro" id="IPR026704">
    <property type="entry name" value="KATNIP"/>
</dbReference>
<evidence type="ECO:0000313" key="2">
    <source>
        <dbReference type="EMBL" id="CAD7638209.1"/>
    </source>
</evidence>
<dbReference type="Pfam" id="PF14652">
    <property type="entry name" value="DUF4457"/>
    <property type="match status" value="1"/>
</dbReference>
<dbReference type="EMBL" id="OC875121">
    <property type="protein sequence ID" value="CAD7638209.1"/>
    <property type="molecule type" value="Genomic_DNA"/>
</dbReference>
<dbReference type="OrthoDB" id="304622at2759"/>
<dbReference type="InterPro" id="IPR027859">
    <property type="entry name" value="KATNIP_dom"/>
</dbReference>
<dbReference type="PANTHER" id="PTHR21534:SF0">
    <property type="entry name" value="KATANIN-INTERACTING PROTEIN"/>
    <property type="match status" value="1"/>
</dbReference>
<protein>
    <recommendedName>
        <fullName evidence="1">KATNIP domain-containing protein</fullName>
    </recommendedName>
</protein>
<accession>A0A7R9LAZ2</accession>
<dbReference type="EMBL" id="CAJPIZ010020546">
    <property type="protein sequence ID" value="CAG2117330.1"/>
    <property type="molecule type" value="Genomic_DNA"/>
</dbReference>
<evidence type="ECO:0000313" key="3">
    <source>
        <dbReference type="Proteomes" id="UP000759131"/>
    </source>
</evidence>
<name>A0A7R9LAZ2_9ACAR</name>
<proteinExistence type="predicted"/>
<organism evidence="2">
    <name type="scientific">Medioppia subpectinata</name>
    <dbReference type="NCBI Taxonomy" id="1979941"/>
    <lineage>
        <taxon>Eukaryota</taxon>
        <taxon>Metazoa</taxon>
        <taxon>Ecdysozoa</taxon>
        <taxon>Arthropoda</taxon>
        <taxon>Chelicerata</taxon>
        <taxon>Arachnida</taxon>
        <taxon>Acari</taxon>
        <taxon>Acariformes</taxon>
        <taxon>Sarcoptiformes</taxon>
        <taxon>Oribatida</taxon>
        <taxon>Brachypylina</taxon>
        <taxon>Oppioidea</taxon>
        <taxon>Oppiidae</taxon>
        <taxon>Medioppia</taxon>
    </lineage>
</organism>
<dbReference type="AlphaFoldDB" id="A0A7R9LAZ2"/>
<dbReference type="Proteomes" id="UP000759131">
    <property type="component" value="Unassembled WGS sequence"/>
</dbReference>
<sequence>MSYLTPLSTIELNLRQTTDKQLSEEKLSMSPLTKKLPKWLIEFESFSISDPKMKIETNTRPLTESSVGQRPQWFQELAQQRRSSEVFTAIETNGDLFSVTNEKSDLSPFNETIKRRRNSHIEDNKHLIDDHIIAKSYVSIPKEMQNYSEPQIIRKGFENTFKSCDNLLFEMEDNFMDFIIPELPFGQQLVFEIINNWGDEDFVGLNGIEIIDLNGSNFKINKTILFTTSEDVLESVAVRDHSFQELVNEIIPLTQH</sequence>
<evidence type="ECO:0000259" key="1">
    <source>
        <dbReference type="Pfam" id="PF14652"/>
    </source>
</evidence>
<keyword evidence="3" id="KW-1185">Reference proteome</keyword>
<gene>
    <name evidence="2" type="ORF">OSB1V03_LOCUS17283</name>
</gene>
<feature type="domain" description="KATNIP" evidence="1">
    <location>
        <begin position="168"/>
        <end position="236"/>
    </location>
</feature>